<dbReference type="EMBL" id="MU971338">
    <property type="protein sequence ID" value="KAK9240713.1"/>
    <property type="molecule type" value="Genomic_DNA"/>
</dbReference>
<gene>
    <name evidence="1" type="ORF">V1525DRAFT_394759</name>
</gene>
<evidence type="ECO:0000313" key="2">
    <source>
        <dbReference type="Proteomes" id="UP001433508"/>
    </source>
</evidence>
<sequence length="748" mass="83853">MTDTLSSSDALALNHPRFSSSPSSCRRSPLSSPSLPTLLLLRTMTSSPATRDGLRRHQQKRSRTTTTTTTTTVTTTTTTTTALARPGRRRKEPPPKPSSEVEQDDDATLDAPPHKRARAQDTCKADQSTCLLTEKPAVGITEADVGITQYLGQSATFSGVLKLRYTDFCVNEITTSGEVLHVQHVPVIAPPLLPQSMEEETREEGDFDIDEIVEQQIAELLGDECIESLREIAKSGGSYETKKLDGKDDRAKVHQIIRAAYNSKINSKTTRECTLRFSKLTGNASRNRKGHGRRNKASKTLDPMVVNNMGSREAFIHFTVFKEREVDACNIIAKLLSMKPKCITIADANDRRGVTVQRASIAHTPVKRLISLNKDFHGMVLSDFRYEKEQIKLGDLRGNEFLITIRDVKLPATDAKDIETVVNEALTSLAKTGFINYFGMQRFGTHSVPTHDIGIKLLQERYQEAAQLLLSVRPLVLPESVAAREQYARDPNDISSALKLMPQCCTAEVNLLRGLEKFRSNWLVAIQQIPVNLRVMYVQAYQSFVWNTVVSERIAKFGLSVLEGDLVLDDAKKVPTRDAGDDVEEDVMDRSDSATARPITPEEISEGKFNIFDVVMPLPGVDVEYPAHPDLRASYERIMAKERLTPYKMRHKAKEFSLSGAYRHVLVLPGNVEWWYRRYSDPLQQMIRTDLDTLRAREETGVEPSRVLCQEEIPAGDRLAVILNLRMGPSQYATMALREVMKIETHVE</sequence>
<evidence type="ECO:0000313" key="1">
    <source>
        <dbReference type="EMBL" id="KAK9240713.1"/>
    </source>
</evidence>
<comment type="caution">
    <text evidence="1">The sequence shown here is derived from an EMBL/GenBank/DDBJ whole genome shotgun (WGS) entry which is preliminary data.</text>
</comment>
<proteinExistence type="predicted"/>
<name>A0ACC3T9X8_LIPKO</name>
<reference evidence="2" key="1">
    <citation type="journal article" date="2024" name="Front. Bioeng. Biotechnol.">
        <title>Genome-scale model development and genomic sequencing of the oleaginous clade Lipomyces.</title>
        <authorList>
            <person name="Czajka J.J."/>
            <person name="Han Y."/>
            <person name="Kim J."/>
            <person name="Mondo S.J."/>
            <person name="Hofstad B.A."/>
            <person name="Robles A."/>
            <person name="Haridas S."/>
            <person name="Riley R."/>
            <person name="LaButti K."/>
            <person name="Pangilinan J."/>
            <person name="Andreopoulos W."/>
            <person name="Lipzen A."/>
            <person name="Yan J."/>
            <person name="Wang M."/>
            <person name="Ng V."/>
            <person name="Grigoriev I.V."/>
            <person name="Spatafora J.W."/>
            <person name="Magnuson J.K."/>
            <person name="Baker S.E."/>
            <person name="Pomraning K.R."/>
        </authorList>
    </citation>
    <scope>NUCLEOTIDE SEQUENCE [LARGE SCALE GENOMIC DNA]</scope>
    <source>
        <strain evidence="2">CBS 7786</strain>
    </source>
</reference>
<keyword evidence="2" id="KW-1185">Reference proteome</keyword>
<protein>
    <submittedName>
        <fullName evidence="1">Pseudouridine synthase</fullName>
    </submittedName>
</protein>
<organism evidence="1 2">
    <name type="scientific">Lipomyces kononenkoae</name>
    <name type="common">Yeast</name>
    <dbReference type="NCBI Taxonomy" id="34357"/>
    <lineage>
        <taxon>Eukaryota</taxon>
        <taxon>Fungi</taxon>
        <taxon>Dikarya</taxon>
        <taxon>Ascomycota</taxon>
        <taxon>Saccharomycotina</taxon>
        <taxon>Lipomycetes</taxon>
        <taxon>Lipomycetales</taxon>
        <taxon>Lipomycetaceae</taxon>
        <taxon>Lipomyces</taxon>
    </lineage>
</organism>
<accession>A0ACC3T9X8</accession>
<dbReference type="Proteomes" id="UP001433508">
    <property type="component" value="Unassembled WGS sequence"/>
</dbReference>